<dbReference type="Pfam" id="PF04073">
    <property type="entry name" value="tRNA_edit"/>
    <property type="match status" value="1"/>
</dbReference>
<evidence type="ECO:0000313" key="3">
    <source>
        <dbReference type="Proteomes" id="UP001139488"/>
    </source>
</evidence>
<protein>
    <submittedName>
        <fullName evidence="2">YbaK/EbsC family protein</fullName>
    </submittedName>
</protein>
<dbReference type="SUPFAM" id="SSF55826">
    <property type="entry name" value="YbaK/ProRS associated domain"/>
    <property type="match status" value="1"/>
</dbReference>
<organism evidence="2 3">
    <name type="scientific">Vibrio gelatinilyticus</name>
    <dbReference type="NCBI Taxonomy" id="2893468"/>
    <lineage>
        <taxon>Bacteria</taxon>
        <taxon>Pseudomonadati</taxon>
        <taxon>Pseudomonadota</taxon>
        <taxon>Gammaproteobacteria</taxon>
        <taxon>Vibrionales</taxon>
        <taxon>Vibrionaceae</taxon>
        <taxon>Vibrio</taxon>
    </lineage>
</organism>
<name>A0A9X2AXV8_9VIBR</name>
<evidence type="ECO:0000259" key="1">
    <source>
        <dbReference type="Pfam" id="PF04073"/>
    </source>
</evidence>
<dbReference type="CDD" id="cd04332">
    <property type="entry name" value="YbaK_like"/>
    <property type="match status" value="1"/>
</dbReference>
<accession>A0A9X2AXV8</accession>
<keyword evidence="3" id="KW-1185">Reference proteome</keyword>
<dbReference type="EMBL" id="JAJNNZ010000002">
    <property type="protein sequence ID" value="MCJ2376017.1"/>
    <property type="molecule type" value="Genomic_DNA"/>
</dbReference>
<dbReference type="Proteomes" id="UP001139488">
    <property type="component" value="Unassembled WGS sequence"/>
</dbReference>
<dbReference type="GO" id="GO:0002161">
    <property type="term" value="F:aminoacyl-tRNA deacylase activity"/>
    <property type="evidence" value="ECO:0007669"/>
    <property type="project" value="InterPro"/>
</dbReference>
<dbReference type="PANTHER" id="PTHR30411:SF9">
    <property type="entry name" value="MULTIFUNCTIONAL SER_THR-TRNA DEACYLASE PROXP-Y"/>
    <property type="match status" value="1"/>
</dbReference>
<evidence type="ECO:0000313" key="2">
    <source>
        <dbReference type="EMBL" id="MCJ2376017.1"/>
    </source>
</evidence>
<dbReference type="Gene3D" id="3.90.960.10">
    <property type="entry name" value="YbaK/aminoacyl-tRNA synthetase-associated domain"/>
    <property type="match status" value="1"/>
</dbReference>
<gene>
    <name evidence="2" type="ORF">LNL84_04130</name>
</gene>
<proteinExistence type="predicted"/>
<dbReference type="InterPro" id="IPR036754">
    <property type="entry name" value="YbaK/aa-tRNA-synt-asso_dom_sf"/>
</dbReference>
<comment type="caution">
    <text evidence="2">The sequence shown here is derived from an EMBL/GenBank/DDBJ whole genome shotgun (WGS) entry which is preliminary data.</text>
</comment>
<feature type="domain" description="YbaK/aminoacyl-tRNA synthetase-associated" evidence="1">
    <location>
        <begin position="25"/>
        <end position="143"/>
    </location>
</feature>
<sequence length="154" mass="17236">MVKTIVTQHLEECEIPFRILQQNAPASSIEDAARLRGISPSIMVKSMLLRDMGNNYALACCFGDQQIDPKKVRHRLQWRRMTCVSGQDVEIITGYQLGSVCPIKLKTPLPIIFDRNIILKDEVSISSGSNLAGIALATRDLIQLINPLFDDITR</sequence>
<dbReference type="InterPro" id="IPR007214">
    <property type="entry name" value="YbaK/aa-tRNA-synth-assoc-dom"/>
</dbReference>
<dbReference type="RefSeq" id="WP_244355420.1">
    <property type="nucleotide sequence ID" value="NZ_JAJNNZ010000002.1"/>
</dbReference>
<dbReference type="PANTHER" id="PTHR30411">
    <property type="entry name" value="CYTOPLASMIC PROTEIN"/>
    <property type="match status" value="1"/>
</dbReference>
<reference evidence="2" key="1">
    <citation type="submission" date="2021-11" db="EMBL/GenBank/DDBJ databases">
        <title>Vibrio ZSDE26 sp. nov. and Vibrio ZSDZ34 sp. nov., isolated from coastal seawater in Qingdao.</title>
        <authorList>
            <person name="Zhang P."/>
        </authorList>
    </citation>
    <scope>NUCLEOTIDE SEQUENCE</scope>
    <source>
        <strain evidence="2">ZSDZ34</strain>
    </source>
</reference>
<dbReference type="AlphaFoldDB" id="A0A9X2AXV8"/>